<accession>A0A5C5VAL8</accession>
<dbReference type="InterPro" id="IPR039425">
    <property type="entry name" value="RNA_pol_sigma-70-like"/>
</dbReference>
<dbReference type="GO" id="GO:0003677">
    <property type="term" value="F:DNA binding"/>
    <property type="evidence" value="ECO:0007669"/>
    <property type="project" value="UniProtKB-KW"/>
</dbReference>
<evidence type="ECO:0000259" key="6">
    <source>
        <dbReference type="Pfam" id="PF04542"/>
    </source>
</evidence>
<dbReference type="InterPro" id="IPR013325">
    <property type="entry name" value="RNA_pol_sigma_r2"/>
</dbReference>
<keyword evidence="2" id="KW-0805">Transcription regulation</keyword>
<dbReference type="InterPro" id="IPR013324">
    <property type="entry name" value="RNA_pol_sigma_r3/r4-like"/>
</dbReference>
<organism evidence="8 9">
    <name type="scientific">Thalassoglobus neptunius</name>
    <dbReference type="NCBI Taxonomy" id="1938619"/>
    <lineage>
        <taxon>Bacteria</taxon>
        <taxon>Pseudomonadati</taxon>
        <taxon>Planctomycetota</taxon>
        <taxon>Planctomycetia</taxon>
        <taxon>Planctomycetales</taxon>
        <taxon>Planctomycetaceae</taxon>
        <taxon>Thalassoglobus</taxon>
    </lineage>
</organism>
<keyword evidence="3" id="KW-0731">Sigma factor</keyword>
<keyword evidence="5" id="KW-0804">Transcription</keyword>
<dbReference type="GO" id="GO:0016987">
    <property type="term" value="F:sigma factor activity"/>
    <property type="evidence" value="ECO:0007669"/>
    <property type="project" value="UniProtKB-KW"/>
</dbReference>
<evidence type="ECO:0000313" key="8">
    <source>
        <dbReference type="EMBL" id="TWT35023.1"/>
    </source>
</evidence>
<dbReference type="AlphaFoldDB" id="A0A5C5VAL8"/>
<keyword evidence="9" id="KW-1185">Reference proteome</keyword>
<dbReference type="PANTHER" id="PTHR43133">
    <property type="entry name" value="RNA POLYMERASE ECF-TYPE SIGMA FACTO"/>
    <property type="match status" value="1"/>
</dbReference>
<dbReference type="SUPFAM" id="SSF88659">
    <property type="entry name" value="Sigma3 and sigma4 domains of RNA polymerase sigma factors"/>
    <property type="match status" value="1"/>
</dbReference>
<dbReference type="InterPro" id="IPR036388">
    <property type="entry name" value="WH-like_DNA-bd_sf"/>
</dbReference>
<evidence type="ECO:0000313" key="9">
    <source>
        <dbReference type="Proteomes" id="UP000317243"/>
    </source>
</evidence>
<dbReference type="Gene3D" id="1.10.10.10">
    <property type="entry name" value="Winged helix-like DNA-binding domain superfamily/Winged helix DNA-binding domain"/>
    <property type="match status" value="1"/>
</dbReference>
<evidence type="ECO:0000256" key="2">
    <source>
        <dbReference type="ARBA" id="ARBA00023015"/>
    </source>
</evidence>
<dbReference type="GO" id="GO:0006352">
    <property type="term" value="P:DNA-templated transcription initiation"/>
    <property type="evidence" value="ECO:0007669"/>
    <property type="project" value="InterPro"/>
</dbReference>
<evidence type="ECO:0000256" key="4">
    <source>
        <dbReference type="ARBA" id="ARBA00023125"/>
    </source>
</evidence>
<sequence>MDTIENSAGESIVDDGVHWLDEHGDYLFSYALARIGDSHQAEDLVQESFLAAVRGKSGFRGESTVRTWLTSILRRKVIDYFRGQRRAEKKIKLSACDLAVDTAEARSDDRIPVDGLQFSNVFDQCLKKLSPAAAEAFVLRIMDGLGTNEVCRTLGISARNLSVRLHRARFALKECLEKNGFHG</sequence>
<evidence type="ECO:0000256" key="1">
    <source>
        <dbReference type="ARBA" id="ARBA00010641"/>
    </source>
</evidence>
<dbReference type="Pfam" id="PF08281">
    <property type="entry name" value="Sigma70_r4_2"/>
    <property type="match status" value="1"/>
</dbReference>
<gene>
    <name evidence="8" type="primary">ylaC_2</name>
    <name evidence="8" type="ORF">KOR42_53030</name>
</gene>
<evidence type="ECO:0000259" key="7">
    <source>
        <dbReference type="Pfam" id="PF08281"/>
    </source>
</evidence>
<dbReference type="InterPro" id="IPR013249">
    <property type="entry name" value="RNA_pol_sigma70_r4_t2"/>
</dbReference>
<dbReference type="EMBL" id="SIHI01000079">
    <property type="protein sequence ID" value="TWT35023.1"/>
    <property type="molecule type" value="Genomic_DNA"/>
</dbReference>
<comment type="similarity">
    <text evidence="1">Belongs to the sigma-70 factor family. ECF subfamily.</text>
</comment>
<dbReference type="SUPFAM" id="SSF88946">
    <property type="entry name" value="Sigma2 domain of RNA polymerase sigma factors"/>
    <property type="match status" value="1"/>
</dbReference>
<protein>
    <submittedName>
        <fullName evidence="8">RNA polymerase sigma factor YlaC</fullName>
    </submittedName>
</protein>
<dbReference type="Pfam" id="PF04542">
    <property type="entry name" value="Sigma70_r2"/>
    <property type="match status" value="1"/>
</dbReference>
<evidence type="ECO:0000256" key="5">
    <source>
        <dbReference type="ARBA" id="ARBA00023163"/>
    </source>
</evidence>
<comment type="caution">
    <text evidence="8">The sequence shown here is derived from an EMBL/GenBank/DDBJ whole genome shotgun (WGS) entry which is preliminary data.</text>
</comment>
<dbReference type="PANTHER" id="PTHR43133:SF8">
    <property type="entry name" value="RNA POLYMERASE SIGMA FACTOR HI_1459-RELATED"/>
    <property type="match status" value="1"/>
</dbReference>
<dbReference type="NCBIfam" id="TIGR02937">
    <property type="entry name" value="sigma70-ECF"/>
    <property type="match status" value="1"/>
</dbReference>
<dbReference type="OrthoDB" id="9803470at2"/>
<keyword evidence="4" id="KW-0238">DNA-binding</keyword>
<reference evidence="8 9" key="1">
    <citation type="submission" date="2019-02" db="EMBL/GenBank/DDBJ databases">
        <title>Deep-cultivation of Planctomycetes and their phenomic and genomic characterization uncovers novel biology.</title>
        <authorList>
            <person name="Wiegand S."/>
            <person name="Jogler M."/>
            <person name="Boedeker C."/>
            <person name="Pinto D."/>
            <person name="Vollmers J."/>
            <person name="Rivas-Marin E."/>
            <person name="Kohn T."/>
            <person name="Peeters S.H."/>
            <person name="Heuer A."/>
            <person name="Rast P."/>
            <person name="Oberbeckmann S."/>
            <person name="Bunk B."/>
            <person name="Jeske O."/>
            <person name="Meyerdierks A."/>
            <person name="Storesund J.E."/>
            <person name="Kallscheuer N."/>
            <person name="Luecker S."/>
            <person name="Lage O.M."/>
            <person name="Pohl T."/>
            <person name="Merkel B.J."/>
            <person name="Hornburger P."/>
            <person name="Mueller R.-W."/>
            <person name="Bruemmer F."/>
            <person name="Labrenz M."/>
            <person name="Spormann A.M."/>
            <person name="Op Den Camp H."/>
            <person name="Overmann J."/>
            <person name="Amann R."/>
            <person name="Jetten M.S.M."/>
            <person name="Mascher T."/>
            <person name="Medema M.H."/>
            <person name="Devos D.P."/>
            <person name="Kaster A.-K."/>
            <person name="Ovreas L."/>
            <person name="Rohde M."/>
            <person name="Galperin M.Y."/>
            <person name="Jogler C."/>
        </authorList>
    </citation>
    <scope>NUCLEOTIDE SEQUENCE [LARGE SCALE GENOMIC DNA]</scope>
    <source>
        <strain evidence="8 9">KOR42</strain>
    </source>
</reference>
<dbReference type="RefSeq" id="WP_146512536.1">
    <property type="nucleotide sequence ID" value="NZ_SIHI01000079.1"/>
</dbReference>
<feature type="domain" description="RNA polymerase sigma factor 70 region 4 type 2" evidence="7">
    <location>
        <begin position="122"/>
        <end position="169"/>
    </location>
</feature>
<dbReference type="InterPro" id="IPR007627">
    <property type="entry name" value="RNA_pol_sigma70_r2"/>
</dbReference>
<name>A0A5C5VAL8_9PLAN</name>
<dbReference type="Proteomes" id="UP000317243">
    <property type="component" value="Unassembled WGS sequence"/>
</dbReference>
<proteinExistence type="inferred from homology"/>
<dbReference type="Gene3D" id="1.10.1740.10">
    <property type="match status" value="1"/>
</dbReference>
<feature type="domain" description="RNA polymerase sigma-70 region 2" evidence="6">
    <location>
        <begin position="21"/>
        <end position="86"/>
    </location>
</feature>
<evidence type="ECO:0000256" key="3">
    <source>
        <dbReference type="ARBA" id="ARBA00023082"/>
    </source>
</evidence>
<dbReference type="InterPro" id="IPR014284">
    <property type="entry name" value="RNA_pol_sigma-70_dom"/>
</dbReference>